<dbReference type="GO" id="GO:0030488">
    <property type="term" value="P:tRNA methylation"/>
    <property type="evidence" value="ECO:0007669"/>
    <property type="project" value="TreeGrafter"/>
</dbReference>
<dbReference type="Pfam" id="PF01134">
    <property type="entry name" value="GIDA"/>
    <property type="match status" value="1"/>
</dbReference>
<dbReference type="HAMAP" id="MF_01037">
    <property type="entry name" value="TrmFO"/>
    <property type="match status" value="1"/>
</dbReference>
<comment type="subcellular location">
    <subcellularLocation>
        <location evidence="11">Cytoplasm</location>
    </subcellularLocation>
</comment>
<comment type="catalytic activity">
    <reaction evidence="11">
        <text>uridine(54) in tRNA + (6R)-5,10-methylene-5,6,7,8-tetrahydrofolate + NADPH + H(+) = 5-methyluridine(54) in tRNA + (6S)-5,6,7,8-tetrahydrofolate + NADP(+)</text>
        <dbReference type="Rhea" id="RHEA:62372"/>
        <dbReference type="Rhea" id="RHEA-COMP:10167"/>
        <dbReference type="Rhea" id="RHEA-COMP:10193"/>
        <dbReference type="ChEBI" id="CHEBI:15378"/>
        <dbReference type="ChEBI" id="CHEBI:15636"/>
        <dbReference type="ChEBI" id="CHEBI:57453"/>
        <dbReference type="ChEBI" id="CHEBI:57783"/>
        <dbReference type="ChEBI" id="CHEBI:58349"/>
        <dbReference type="ChEBI" id="CHEBI:65315"/>
        <dbReference type="ChEBI" id="CHEBI:74447"/>
        <dbReference type="EC" id="2.1.1.74"/>
    </reaction>
</comment>
<keyword evidence="4 11" id="KW-0489">Methyltransferase</keyword>
<keyword evidence="6 11" id="KW-0808">Transferase</keyword>
<dbReference type="PROSITE" id="PS01281">
    <property type="entry name" value="GIDA_2"/>
    <property type="match status" value="1"/>
</dbReference>
<dbReference type="SUPFAM" id="SSF51905">
    <property type="entry name" value="FAD/NAD(P)-binding domain"/>
    <property type="match status" value="1"/>
</dbReference>
<comment type="catalytic activity">
    <reaction evidence="11">
        <text>uridine(54) in tRNA + (6R)-5,10-methylene-5,6,7,8-tetrahydrofolate + NADH + H(+) = 5-methyluridine(54) in tRNA + (6S)-5,6,7,8-tetrahydrofolate + NAD(+)</text>
        <dbReference type="Rhea" id="RHEA:16873"/>
        <dbReference type="Rhea" id="RHEA-COMP:10167"/>
        <dbReference type="Rhea" id="RHEA-COMP:10193"/>
        <dbReference type="ChEBI" id="CHEBI:15378"/>
        <dbReference type="ChEBI" id="CHEBI:15636"/>
        <dbReference type="ChEBI" id="CHEBI:57453"/>
        <dbReference type="ChEBI" id="CHEBI:57540"/>
        <dbReference type="ChEBI" id="CHEBI:57945"/>
        <dbReference type="ChEBI" id="CHEBI:65315"/>
        <dbReference type="ChEBI" id="CHEBI:74447"/>
        <dbReference type="EC" id="2.1.1.74"/>
    </reaction>
</comment>
<dbReference type="InterPro" id="IPR004417">
    <property type="entry name" value="TrmFO"/>
</dbReference>
<evidence type="ECO:0000313" key="14">
    <source>
        <dbReference type="Proteomes" id="UP000290174"/>
    </source>
</evidence>
<dbReference type="EMBL" id="RKMK01000030">
    <property type="protein sequence ID" value="RXG90177.1"/>
    <property type="molecule type" value="Genomic_DNA"/>
</dbReference>
<dbReference type="GO" id="GO:0050660">
    <property type="term" value="F:flavin adenine dinucleotide binding"/>
    <property type="evidence" value="ECO:0007669"/>
    <property type="project" value="UniProtKB-UniRule"/>
</dbReference>
<dbReference type="AlphaFoldDB" id="A0A4Q0QFZ9"/>
<dbReference type="GO" id="GO:0002098">
    <property type="term" value="P:tRNA wobble uridine modification"/>
    <property type="evidence" value="ECO:0007669"/>
    <property type="project" value="TreeGrafter"/>
</dbReference>
<dbReference type="RefSeq" id="WP_128956541.1">
    <property type="nucleotide sequence ID" value="NZ_RKMK01000030.1"/>
</dbReference>
<feature type="domain" description="MnmG N-terminal" evidence="12">
    <location>
        <begin position="9"/>
        <end position="381"/>
    </location>
</feature>
<feature type="binding site" evidence="11">
    <location>
        <begin position="13"/>
        <end position="18"/>
    </location>
    <ligand>
        <name>FAD</name>
        <dbReference type="ChEBI" id="CHEBI:57692"/>
    </ligand>
</feature>
<evidence type="ECO:0000259" key="12">
    <source>
        <dbReference type="Pfam" id="PF01134"/>
    </source>
</evidence>
<dbReference type="PANTHER" id="PTHR11806:SF2">
    <property type="entry name" value="METHYLENETETRAHYDROFOLATE--TRNA-(URACIL-5-)-METHYLTRANSFERASE TRMFO"/>
    <property type="match status" value="1"/>
</dbReference>
<evidence type="ECO:0000256" key="2">
    <source>
        <dbReference type="ARBA" id="ARBA00003717"/>
    </source>
</evidence>
<dbReference type="Proteomes" id="UP000290174">
    <property type="component" value="Unassembled WGS sequence"/>
</dbReference>
<evidence type="ECO:0000256" key="4">
    <source>
        <dbReference type="ARBA" id="ARBA00022603"/>
    </source>
</evidence>
<keyword evidence="9 11" id="KW-0521">NADP</keyword>
<keyword evidence="7 11" id="KW-0819">tRNA processing</keyword>
<dbReference type="PANTHER" id="PTHR11806">
    <property type="entry name" value="GLUCOSE INHIBITED DIVISION PROTEIN A"/>
    <property type="match status" value="1"/>
</dbReference>
<sequence length="475" mass="50921">MTGPQSNIVHVIGAGLAGSEAAWQVAKSGVAVVLHEMRPTRMTEAHRTDGLAELVCSNSFRSDDAANNAVGLLHAEMRRLDSLIMRAADANQVPAGGALAVDRDGFSAAVTKALNDHPLIEIARGEVAGLPPADWSNVIVATGPLTSAPLADAIRELTDENALAFFDAIAPIVHRESIDMSVAWFQSRYDKVGPGGNGADYINCPMTKEQYDGFVAALIAGEKTEFKAWETNTPYFDGCLPIEVMAERGLETLRHGPMKPVGLTNPNDPTTKPYAIVQLRQDNKLGTLYNIVGFQTKLKYGEQQRIFRTIPGLEKAEFARLGGLHRNTFLNSPKLLDGQLRLRAQPRLRFAGQMTGCEGYVESASVGLIAGLYAAADARGETLASPPGTTALGSLLGHITGGHIETIEPGSRSFQPMNINFGLFPPLATVPTKKPDGTRLRGNEKTVAKKQAMSARALADLDRWIADHLRIAAAA</sequence>
<evidence type="ECO:0000256" key="8">
    <source>
        <dbReference type="ARBA" id="ARBA00022827"/>
    </source>
</evidence>
<organism evidence="13 14">
    <name type="scientific">Bradyrhizobium zhanjiangense</name>
    <dbReference type="NCBI Taxonomy" id="1325107"/>
    <lineage>
        <taxon>Bacteria</taxon>
        <taxon>Pseudomonadati</taxon>
        <taxon>Pseudomonadota</taxon>
        <taxon>Alphaproteobacteria</taxon>
        <taxon>Hyphomicrobiales</taxon>
        <taxon>Nitrobacteraceae</taxon>
        <taxon>Bradyrhizobium</taxon>
    </lineage>
</organism>
<dbReference type="Gene3D" id="3.50.50.60">
    <property type="entry name" value="FAD/NAD(P)-binding domain"/>
    <property type="match status" value="2"/>
</dbReference>
<comment type="cofactor">
    <cofactor evidence="1 11">
        <name>FAD</name>
        <dbReference type="ChEBI" id="CHEBI:57692"/>
    </cofactor>
</comment>
<proteinExistence type="inferred from homology"/>
<evidence type="ECO:0000256" key="7">
    <source>
        <dbReference type="ARBA" id="ARBA00022694"/>
    </source>
</evidence>
<comment type="similarity">
    <text evidence="11">Belongs to the MnmG family. TrmFO subfamily.</text>
</comment>
<dbReference type="GO" id="GO:0005829">
    <property type="term" value="C:cytosol"/>
    <property type="evidence" value="ECO:0007669"/>
    <property type="project" value="TreeGrafter"/>
</dbReference>
<evidence type="ECO:0000256" key="6">
    <source>
        <dbReference type="ARBA" id="ARBA00022679"/>
    </source>
</evidence>
<keyword evidence="5 11" id="KW-0285">Flavoprotein</keyword>
<evidence type="ECO:0000256" key="1">
    <source>
        <dbReference type="ARBA" id="ARBA00001974"/>
    </source>
</evidence>
<evidence type="ECO:0000256" key="11">
    <source>
        <dbReference type="HAMAP-Rule" id="MF_01037"/>
    </source>
</evidence>
<protein>
    <recommendedName>
        <fullName evidence="11">Methylenetetrahydrofolate--tRNA-(uracil-5-)-methyltransferase TrmFO</fullName>
        <ecNumber evidence="11">2.1.1.74</ecNumber>
    </recommendedName>
    <alternativeName>
        <fullName evidence="11">Folate-dependent tRNA (uracil-5-)-methyltransferase</fullName>
    </alternativeName>
    <alternativeName>
        <fullName evidence="11">Folate-dependent tRNA(M-5-U54)-methyltransferase</fullName>
    </alternativeName>
</protein>
<evidence type="ECO:0000256" key="10">
    <source>
        <dbReference type="ARBA" id="ARBA00023027"/>
    </source>
</evidence>
<reference evidence="13 14" key="1">
    <citation type="submission" date="2018-11" db="EMBL/GenBank/DDBJ databases">
        <title>Bradyrhizobium sp. nov., isolated from effective nodules of peanut in China.</title>
        <authorList>
            <person name="Li Y."/>
        </authorList>
    </citation>
    <scope>NUCLEOTIDE SEQUENCE [LARGE SCALE GENOMIC DNA]</scope>
    <source>
        <strain evidence="13 14">CCBAU 51770</strain>
    </source>
</reference>
<gene>
    <name evidence="11" type="primary">trmFO</name>
    <name evidence="13" type="ORF">EAS61_26800</name>
</gene>
<accession>A0A4Q0QFZ9</accession>
<evidence type="ECO:0000256" key="9">
    <source>
        <dbReference type="ARBA" id="ARBA00022857"/>
    </source>
</evidence>
<dbReference type="NCBIfam" id="TIGR00137">
    <property type="entry name" value="gid_trmFO"/>
    <property type="match status" value="1"/>
</dbReference>
<dbReference type="InterPro" id="IPR036188">
    <property type="entry name" value="FAD/NAD-bd_sf"/>
</dbReference>
<comment type="function">
    <text evidence="11">Catalyzes the folate-dependent formation of 5-methyl-uridine at position 54 (M-5-U54) in all tRNAs.</text>
</comment>
<dbReference type="FunFam" id="3.50.50.60:FF:000359">
    <property type="entry name" value="Methylenetetrahydrofolate--tRNA-(uracil-5-)-methyltransferase TrmFO"/>
    <property type="match status" value="1"/>
</dbReference>
<name>A0A4Q0QFZ9_9BRAD</name>
<keyword evidence="3 11" id="KW-0963">Cytoplasm</keyword>
<dbReference type="EC" id="2.1.1.74" evidence="11"/>
<keyword evidence="8 11" id="KW-0274">FAD</keyword>
<dbReference type="NCBIfam" id="NF003739">
    <property type="entry name" value="PRK05335.1"/>
    <property type="match status" value="1"/>
</dbReference>
<dbReference type="GO" id="GO:0047151">
    <property type="term" value="F:tRNA (uracil(54)-C5)-methyltransferase activity, 5,10-methylenetetrahydrofolate-dependent"/>
    <property type="evidence" value="ECO:0007669"/>
    <property type="project" value="UniProtKB-UniRule"/>
</dbReference>
<keyword evidence="10 11" id="KW-0520">NAD</keyword>
<dbReference type="InterPro" id="IPR020595">
    <property type="entry name" value="MnmG-rel_CS"/>
</dbReference>
<dbReference type="InterPro" id="IPR002218">
    <property type="entry name" value="MnmG-rel"/>
</dbReference>
<dbReference type="InterPro" id="IPR040131">
    <property type="entry name" value="MnmG_N"/>
</dbReference>
<comment type="function">
    <text evidence="2">NAD-binding protein involved in the addition of a carboxymethylaminomethyl (cmnm) group at the wobble position (U34) of certain tRNAs, forming tRNA-cmnm(5)s(2)U34.</text>
</comment>
<comment type="caution">
    <text evidence="13">The sequence shown here is derived from an EMBL/GenBank/DDBJ whole genome shotgun (WGS) entry which is preliminary data.</text>
</comment>
<evidence type="ECO:0000256" key="3">
    <source>
        <dbReference type="ARBA" id="ARBA00022490"/>
    </source>
</evidence>
<evidence type="ECO:0000313" key="13">
    <source>
        <dbReference type="EMBL" id="RXG90177.1"/>
    </source>
</evidence>
<evidence type="ECO:0000256" key="5">
    <source>
        <dbReference type="ARBA" id="ARBA00022630"/>
    </source>
</evidence>